<organism evidence="1 2">
    <name type="scientific">Hamadaea flava</name>
    <dbReference type="NCBI Taxonomy" id="1742688"/>
    <lineage>
        <taxon>Bacteria</taxon>
        <taxon>Bacillati</taxon>
        <taxon>Actinomycetota</taxon>
        <taxon>Actinomycetes</taxon>
        <taxon>Micromonosporales</taxon>
        <taxon>Micromonosporaceae</taxon>
        <taxon>Hamadaea</taxon>
    </lineage>
</organism>
<reference evidence="2" key="1">
    <citation type="journal article" date="2019" name="Int. J. Syst. Evol. Microbiol.">
        <title>The Global Catalogue of Microorganisms (GCM) 10K type strain sequencing project: providing services to taxonomists for standard genome sequencing and annotation.</title>
        <authorList>
            <consortium name="The Broad Institute Genomics Platform"/>
            <consortium name="The Broad Institute Genome Sequencing Center for Infectious Disease"/>
            <person name="Wu L."/>
            <person name="Ma J."/>
        </authorList>
    </citation>
    <scope>NUCLEOTIDE SEQUENCE [LARGE SCALE GENOMIC DNA]</scope>
    <source>
        <strain evidence="2">CGMCC 4.7289</strain>
    </source>
</reference>
<name>A0ABV8LVS1_9ACTN</name>
<comment type="caution">
    <text evidence="1">The sequence shown here is derived from an EMBL/GenBank/DDBJ whole genome shotgun (WGS) entry which is preliminary data.</text>
</comment>
<sequence length="189" mass="20688">MFGIAGYRPVVTDTVGATLSTHGPNLRALLGRRLDSVLGLCFTVDGQWCSTYPLILDFGGTRLELVFDGFDQLYLSWNTIDSGVPIDTADPADPADSADPDPDLALAWADPGRPELDAVLGAAVQQVAVLENDFHLDRVDGQRAQAWLLAGLELVFDNGRKLQLYNVFSETTLELDTPESERRRREILG</sequence>
<keyword evidence="2" id="KW-1185">Reference proteome</keyword>
<dbReference type="Proteomes" id="UP001595816">
    <property type="component" value="Unassembled WGS sequence"/>
</dbReference>
<evidence type="ECO:0000313" key="2">
    <source>
        <dbReference type="Proteomes" id="UP001595816"/>
    </source>
</evidence>
<protein>
    <submittedName>
        <fullName evidence="1">Uncharacterized protein</fullName>
    </submittedName>
</protein>
<gene>
    <name evidence="1" type="ORF">ACFOZ4_28800</name>
</gene>
<accession>A0ABV8LVS1</accession>
<evidence type="ECO:0000313" key="1">
    <source>
        <dbReference type="EMBL" id="MFC4134629.1"/>
    </source>
</evidence>
<dbReference type="RefSeq" id="WP_253761226.1">
    <property type="nucleotide sequence ID" value="NZ_JAMZDZ010000001.1"/>
</dbReference>
<dbReference type="EMBL" id="JBHSAY010000015">
    <property type="protein sequence ID" value="MFC4134629.1"/>
    <property type="molecule type" value="Genomic_DNA"/>
</dbReference>
<proteinExistence type="predicted"/>